<evidence type="ECO:0008006" key="2">
    <source>
        <dbReference type="Google" id="ProtNLM"/>
    </source>
</evidence>
<proteinExistence type="predicted"/>
<evidence type="ECO:0000313" key="1">
    <source>
        <dbReference type="EMBL" id="SPC88910.1"/>
    </source>
</evidence>
<gene>
    <name evidence="1" type="ORF">FSB_LOCUS16792</name>
</gene>
<sequence>MKISKFKGRDPLWWLFEVYNLFALENTPPHHMVSIASYFLEGEALEWFQDLEASRLCTDWVEFIQEFKEILEVEEQSMIQEAKVTSKIDKPITAQESTKIIEQPNFQDLNSCELYLKSQMFLEKESLKDDIKSRLLYKEITFMCVGPIVKEKCMHLRVKISLSYWLMGRLPLMEFHYLNLEDKIHIQGGWNVMTRISILQRLHGRSNTWDEVLECRTR</sequence>
<organism evidence="1">
    <name type="scientific">Fagus sylvatica</name>
    <name type="common">Beechnut</name>
    <dbReference type="NCBI Taxonomy" id="28930"/>
    <lineage>
        <taxon>Eukaryota</taxon>
        <taxon>Viridiplantae</taxon>
        <taxon>Streptophyta</taxon>
        <taxon>Embryophyta</taxon>
        <taxon>Tracheophyta</taxon>
        <taxon>Spermatophyta</taxon>
        <taxon>Magnoliopsida</taxon>
        <taxon>eudicotyledons</taxon>
        <taxon>Gunneridae</taxon>
        <taxon>Pentapetalae</taxon>
        <taxon>rosids</taxon>
        <taxon>fabids</taxon>
        <taxon>Fagales</taxon>
        <taxon>Fagaceae</taxon>
        <taxon>Fagus</taxon>
    </lineage>
</organism>
<protein>
    <recommendedName>
        <fullName evidence="2">Retrotransposon gag domain-containing protein</fullName>
    </recommendedName>
</protein>
<dbReference type="AlphaFoldDB" id="A0A2N9FP80"/>
<dbReference type="EMBL" id="OIVN01001029">
    <property type="protein sequence ID" value="SPC88910.1"/>
    <property type="molecule type" value="Genomic_DNA"/>
</dbReference>
<accession>A0A2N9FP80</accession>
<reference evidence="1" key="1">
    <citation type="submission" date="2018-02" db="EMBL/GenBank/DDBJ databases">
        <authorList>
            <person name="Cohen D.B."/>
            <person name="Kent A.D."/>
        </authorList>
    </citation>
    <scope>NUCLEOTIDE SEQUENCE</scope>
</reference>
<name>A0A2N9FP80_FAGSY</name>